<name>A0A834IB21_RHYFE</name>
<dbReference type="EMBL" id="JAACXV010000413">
    <property type="protein sequence ID" value="KAF7277745.1"/>
    <property type="molecule type" value="Genomic_DNA"/>
</dbReference>
<sequence length="67" mass="7344">MLPLSEIRNSQRLDADRGSERLRPDAQLVDASDVVETDLRNAKKYTCDNTLGSSLVVSGLSFACLCE</sequence>
<comment type="caution">
    <text evidence="2">The sequence shown here is derived from an EMBL/GenBank/DDBJ whole genome shotgun (WGS) entry which is preliminary data.</text>
</comment>
<evidence type="ECO:0000313" key="2">
    <source>
        <dbReference type="EMBL" id="KAF7277745.1"/>
    </source>
</evidence>
<evidence type="ECO:0000313" key="3">
    <source>
        <dbReference type="Proteomes" id="UP000625711"/>
    </source>
</evidence>
<feature type="compositionally biased region" description="Basic and acidic residues" evidence="1">
    <location>
        <begin position="9"/>
        <end position="21"/>
    </location>
</feature>
<dbReference type="AlphaFoldDB" id="A0A834IB21"/>
<dbReference type="Proteomes" id="UP000625711">
    <property type="component" value="Unassembled WGS sequence"/>
</dbReference>
<keyword evidence="3" id="KW-1185">Reference proteome</keyword>
<accession>A0A834IB21</accession>
<feature type="region of interest" description="Disordered" evidence="1">
    <location>
        <begin position="1"/>
        <end position="21"/>
    </location>
</feature>
<gene>
    <name evidence="2" type="ORF">GWI33_009168</name>
</gene>
<proteinExistence type="predicted"/>
<organism evidence="2 3">
    <name type="scientific">Rhynchophorus ferrugineus</name>
    <name type="common">Red palm weevil</name>
    <name type="synonym">Curculio ferrugineus</name>
    <dbReference type="NCBI Taxonomy" id="354439"/>
    <lineage>
        <taxon>Eukaryota</taxon>
        <taxon>Metazoa</taxon>
        <taxon>Ecdysozoa</taxon>
        <taxon>Arthropoda</taxon>
        <taxon>Hexapoda</taxon>
        <taxon>Insecta</taxon>
        <taxon>Pterygota</taxon>
        <taxon>Neoptera</taxon>
        <taxon>Endopterygota</taxon>
        <taxon>Coleoptera</taxon>
        <taxon>Polyphaga</taxon>
        <taxon>Cucujiformia</taxon>
        <taxon>Curculionidae</taxon>
        <taxon>Dryophthorinae</taxon>
        <taxon>Rhynchophorus</taxon>
    </lineage>
</organism>
<evidence type="ECO:0000256" key="1">
    <source>
        <dbReference type="SAM" id="MobiDB-lite"/>
    </source>
</evidence>
<protein>
    <submittedName>
        <fullName evidence="2">Uncharacterized protein</fullName>
    </submittedName>
</protein>
<reference evidence="2" key="1">
    <citation type="submission" date="2020-08" db="EMBL/GenBank/DDBJ databases">
        <title>Genome sequencing and assembly of the red palm weevil Rhynchophorus ferrugineus.</title>
        <authorList>
            <person name="Dias G.B."/>
            <person name="Bergman C.M."/>
            <person name="Manee M."/>
        </authorList>
    </citation>
    <scope>NUCLEOTIDE SEQUENCE</scope>
    <source>
        <strain evidence="2">AA-2017</strain>
        <tissue evidence="2">Whole larva</tissue>
    </source>
</reference>